<dbReference type="Proteomes" id="UP000018850">
    <property type="component" value="Unassembled WGS sequence"/>
</dbReference>
<evidence type="ECO:0000256" key="1">
    <source>
        <dbReference type="ARBA" id="ARBA00004571"/>
    </source>
</evidence>
<dbReference type="Pfam" id="PF07715">
    <property type="entry name" value="Plug"/>
    <property type="match status" value="1"/>
</dbReference>
<dbReference type="InterPro" id="IPR036942">
    <property type="entry name" value="Beta-barrel_TonB_sf"/>
</dbReference>
<dbReference type="GO" id="GO:0009279">
    <property type="term" value="C:cell outer membrane"/>
    <property type="evidence" value="ECO:0007669"/>
    <property type="project" value="UniProtKB-SubCell"/>
</dbReference>
<keyword evidence="5 7" id="KW-0472">Membrane</keyword>
<dbReference type="Gene3D" id="2.60.40.1120">
    <property type="entry name" value="Carboxypeptidase-like, regulatory domain"/>
    <property type="match status" value="1"/>
</dbReference>
<dbReference type="SUPFAM" id="SSF49464">
    <property type="entry name" value="Carboxypeptidase regulatory domain-like"/>
    <property type="match status" value="1"/>
</dbReference>
<protein>
    <recommendedName>
        <fullName evidence="9">TonB-dependent receptor plug domain-containing protein</fullName>
    </recommendedName>
</protein>
<sequence length="1052" mass="115792">MRTKFSGLLTLFLALAVQVVLAQEKTISGNITDQDGLPLPGVNILVKGTSNGTQTDFDGNYSITASTGEVLVFSYVGMKTTERSVGASSTINVQLEVAAEELEGIVVTALGIKRESQSIGFAQQSVKGDDLVQTRETDISNALAGKVAGVQFVGAPSTGFGNSQIRLRGNSNVLYIVDGIKVNASSDINTDDIEEMSVLKGAAATALYGPQGINGVIIITTKQAKEGVSSVTVNHSSTIENVYLLPDYQNEYGGGYSQDFNTFTYDPSQHPASWASFDGQQMVEYYADESWGPRMDGQMVRHWDSWIVGDPEFGKLRPFSPNGSNVKDFYQTGSVNNTSLTFAKGGEDYSIRASIQNIDRKSVSPNSDRNTIQGTVNATFDITEKLTAFTNVNYQLRQTKNFPDNGYGNLGSNFNQWWQRQLDIDRLRDYKRNGEFVSWNINSPTNTRPLFWDSPFFEVYENLNFQDKNAFFSKIGMSYEFTDDFNASVEVRRSMNTYESNNRTGFGGLNVEGYSESESTDSLDEIFGIANYDTDLTDAIDLSASAGFEIGTFNYKSINANSVGGLTTEGFYSLNTSVDRPNVSSYRSQSQRKSIFTKASLGLFDGILYLDGSARLDWQSTAYEEDNRVETYGGSASFIFSKLLPENNVLTFGKLRASLAQAPNFPGVYANSETFAVGTPYGSYGALSTRSSYPNPFLAGGVREEMELGGEVQFFSNRIGLDFTYFEKTDSELPVPISLDGSTGYTSTRDNQGEQFYKGIEVALNVTPVRTENFSWDMSFNIATLNRYVNKIADGVDVNVLSSTWRGIQLQERVGEEWGAIYGRAYQRDDQGRILLSSTGSPQYDTNQYLGNVLPDFTGGAFGTLRYKNFSFQFSFDFQKGGKVFSVTRMFNNYSGLGAETVGNNSLGNPVRDEIVGSGGWWYTPAADAGADSGGILIEGADVTTGEPASYYVEAQTYWGRLFALHERWLYDASYVKLRTLRLDYSIPSAFIEKTPFSDVNLGVFANNVWLIDSAIPGLDPSEIETRNGVNWTEGGQLPNTRSFGVNVKLTF</sequence>
<proteinExistence type="inferred from homology"/>
<keyword evidence="11" id="KW-1185">Reference proteome</keyword>
<name>W2URD6_9FLAO</name>
<evidence type="ECO:0000256" key="6">
    <source>
        <dbReference type="ARBA" id="ARBA00023237"/>
    </source>
</evidence>
<dbReference type="InterPro" id="IPR039426">
    <property type="entry name" value="TonB-dep_rcpt-like"/>
</dbReference>
<dbReference type="STRING" id="376730.SAMN04487906_2236"/>
<dbReference type="NCBIfam" id="TIGR04056">
    <property type="entry name" value="OMP_RagA_SusC"/>
    <property type="match status" value="1"/>
</dbReference>
<comment type="similarity">
    <text evidence="7">Belongs to the TonB-dependent receptor family.</text>
</comment>
<feature type="domain" description="TonB-dependent receptor plug" evidence="9">
    <location>
        <begin position="118"/>
        <end position="216"/>
    </location>
</feature>
<evidence type="ECO:0000313" key="10">
    <source>
        <dbReference type="EMBL" id="ETN96725.1"/>
    </source>
</evidence>
<comment type="caution">
    <text evidence="10">The sequence shown here is derived from an EMBL/GenBank/DDBJ whole genome shotgun (WGS) entry which is preliminary data.</text>
</comment>
<dbReference type="InterPro" id="IPR008969">
    <property type="entry name" value="CarboxyPept-like_regulatory"/>
</dbReference>
<dbReference type="eggNOG" id="COG1629">
    <property type="taxonomic scope" value="Bacteria"/>
</dbReference>
<keyword evidence="4 7" id="KW-0812">Transmembrane</keyword>
<dbReference type="SUPFAM" id="SSF56935">
    <property type="entry name" value="Porins"/>
    <property type="match status" value="1"/>
</dbReference>
<dbReference type="AlphaFoldDB" id="W2URD6"/>
<evidence type="ECO:0000256" key="8">
    <source>
        <dbReference type="SAM" id="SignalP"/>
    </source>
</evidence>
<dbReference type="InterPro" id="IPR023997">
    <property type="entry name" value="TonB-dep_OMP_SusC/RagA_CS"/>
</dbReference>
<dbReference type="InterPro" id="IPR023996">
    <property type="entry name" value="TonB-dep_OMP_SusC/RagA"/>
</dbReference>
<dbReference type="PATRIC" id="fig|1286632.3.peg.150"/>
<reference evidence="11" key="1">
    <citation type="submission" date="2013-11" db="EMBL/GenBank/DDBJ databases">
        <title>Draft genome sequence from a member of Zhouia, isolated tidal flat.</title>
        <authorList>
            <person name="Jin H."/>
            <person name="Jeon C.O."/>
        </authorList>
    </citation>
    <scope>NUCLEOTIDE SEQUENCE [LARGE SCALE GENOMIC DNA]</scope>
    <source>
        <strain evidence="11">AD3</strain>
    </source>
</reference>
<keyword evidence="8" id="KW-0732">Signal</keyword>
<comment type="subcellular location">
    <subcellularLocation>
        <location evidence="1 7">Cell outer membrane</location>
        <topology evidence="1 7">Multi-pass membrane protein</topology>
    </subcellularLocation>
</comment>
<dbReference type="Gene3D" id="2.170.130.10">
    <property type="entry name" value="TonB-dependent receptor, plug domain"/>
    <property type="match status" value="1"/>
</dbReference>
<evidence type="ECO:0000256" key="5">
    <source>
        <dbReference type="ARBA" id="ARBA00023136"/>
    </source>
</evidence>
<dbReference type="Pfam" id="PF13715">
    <property type="entry name" value="CarbopepD_reg_2"/>
    <property type="match status" value="1"/>
</dbReference>
<dbReference type="Gene3D" id="2.40.170.20">
    <property type="entry name" value="TonB-dependent receptor, beta-barrel domain"/>
    <property type="match status" value="1"/>
</dbReference>
<accession>W2URD6</accession>
<evidence type="ECO:0000256" key="2">
    <source>
        <dbReference type="ARBA" id="ARBA00022448"/>
    </source>
</evidence>
<keyword evidence="6 7" id="KW-0998">Cell outer membrane</keyword>
<reference evidence="10 11" key="2">
    <citation type="journal article" date="2016" name="Genome Announc.">
        <title>Draft Genome Sequence of Zhouia amylolytica AD3, Isolated from Tidal Flat Sediment.</title>
        <authorList>
            <person name="Jia B."/>
            <person name="Jin H.M."/>
            <person name="Lee H.J."/>
            <person name="Jeon C.O."/>
        </authorList>
    </citation>
    <scope>NUCLEOTIDE SEQUENCE [LARGE SCALE GENOMIC DNA]</scope>
    <source>
        <strain evidence="10 11">AD3</strain>
    </source>
</reference>
<evidence type="ECO:0000256" key="4">
    <source>
        <dbReference type="ARBA" id="ARBA00022692"/>
    </source>
</evidence>
<evidence type="ECO:0000259" key="9">
    <source>
        <dbReference type="Pfam" id="PF07715"/>
    </source>
</evidence>
<keyword evidence="2 7" id="KW-0813">Transport</keyword>
<dbReference type="EMBL" id="AYXY01000001">
    <property type="protein sequence ID" value="ETN96725.1"/>
    <property type="molecule type" value="Genomic_DNA"/>
</dbReference>
<dbReference type="InterPro" id="IPR012910">
    <property type="entry name" value="Plug_dom"/>
</dbReference>
<gene>
    <name evidence="10" type="ORF">P278_01510</name>
</gene>
<dbReference type="PROSITE" id="PS52016">
    <property type="entry name" value="TONB_DEPENDENT_REC_3"/>
    <property type="match status" value="1"/>
</dbReference>
<dbReference type="InterPro" id="IPR037066">
    <property type="entry name" value="Plug_dom_sf"/>
</dbReference>
<evidence type="ECO:0000313" key="11">
    <source>
        <dbReference type="Proteomes" id="UP000018850"/>
    </source>
</evidence>
<keyword evidence="3 7" id="KW-1134">Transmembrane beta strand</keyword>
<feature type="signal peptide" evidence="8">
    <location>
        <begin position="1"/>
        <end position="22"/>
    </location>
</feature>
<feature type="chain" id="PRO_5004826084" description="TonB-dependent receptor plug domain-containing protein" evidence="8">
    <location>
        <begin position="23"/>
        <end position="1052"/>
    </location>
</feature>
<organism evidence="10 11">
    <name type="scientific">Zhouia amylolytica AD3</name>
    <dbReference type="NCBI Taxonomy" id="1286632"/>
    <lineage>
        <taxon>Bacteria</taxon>
        <taxon>Pseudomonadati</taxon>
        <taxon>Bacteroidota</taxon>
        <taxon>Flavobacteriia</taxon>
        <taxon>Flavobacteriales</taxon>
        <taxon>Flavobacteriaceae</taxon>
        <taxon>Zhouia</taxon>
    </lineage>
</organism>
<dbReference type="NCBIfam" id="TIGR04057">
    <property type="entry name" value="SusC_RagA_signa"/>
    <property type="match status" value="1"/>
</dbReference>
<dbReference type="RefSeq" id="WP_038260762.1">
    <property type="nucleotide sequence ID" value="NZ_AYXY01000001.1"/>
</dbReference>
<dbReference type="FunFam" id="2.60.40.1120:FF:000003">
    <property type="entry name" value="Outer membrane protein Omp121"/>
    <property type="match status" value="1"/>
</dbReference>
<evidence type="ECO:0000256" key="7">
    <source>
        <dbReference type="PROSITE-ProRule" id="PRU01360"/>
    </source>
</evidence>
<evidence type="ECO:0000256" key="3">
    <source>
        <dbReference type="ARBA" id="ARBA00022452"/>
    </source>
</evidence>